<gene>
    <name evidence="2" type="ORF">LSH36_46g00038</name>
</gene>
<keyword evidence="1" id="KW-1133">Transmembrane helix</keyword>
<keyword evidence="1" id="KW-0472">Membrane</keyword>
<dbReference type="EMBL" id="JAODUP010000046">
    <property type="protein sequence ID" value="KAK2165684.1"/>
    <property type="molecule type" value="Genomic_DNA"/>
</dbReference>
<protein>
    <recommendedName>
        <fullName evidence="4">Transmembrane protein 220</fullName>
    </recommendedName>
</protein>
<evidence type="ECO:0000313" key="3">
    <source>
        <dbReference type="Proteomes" id="UP001208570"/>
    </source>
</evidence>
<feature type="transmembrane region" description="Helical" evidence="1">
    <location>
        <begin position="153"/>
        <end position="179"/>
    </location>
</feature>
<dbReference type="PANTHER" id="PTHR34262:SF1">
    <property type="entry name" value="TRANSMEMBRANE PROTEIN 220"/>
    <property type="match status" value="1"/>
</dbReference>
<evidence type="ECO:0000256" key="1">
    <source>
        <dbReference type="SAM" id="Phobius"/>
    </source>
</evidence>
<evidence type="ECO:0000313" key="2">
    <source>
        <dbReference type="EMBL" id="KAK2165684.1"/>
    </source>
</evidence>
<reference evidence="2" key="1">
    <citation type="journal article" date="2023" name="Mol. Biol. Evol.">
        <title>Third-Generation Sequencing Reveals the Adaptive Role of the Epigenome in Three Deep-Sea Polychaetes.</title>
        <authorList>
            <person name="Perez M."/>
            <person name="Aroh O."/>
            <person name="Sun Y."/>
            <person name="Lan Y."/>
            <person name="Juniper S.K."/>
            <person name="Young C.R."/>
            <person name="Angers B."/>
            <person name="Qian P.Y."/>
        </authorList>
    </citation>
    <scope>NUCLEOTIDE SEQUENCE</scope>
    <source>
        <strain evidence="2">P08H-3</strain>
    </source>
</reference>
<name>A0AAD9NFW4_9ANNE</name>
<sequence length="200" mass="22467">MFKKNMEDEVVTSQRIGETAEDSCTKLWQGINLVMMIFFLLSTYVQLNDPDPYIWVPIYIIPSFLCLSVVLKADSADNTLWHIVSTTHLVCCVLGMLYHLALVIEIMAGRLYNPLVHEEGRELAGLVIIIIWLMVCRFTSFGRKNRVTSTSSLVVLLVVSVLLSIIPLFVWSLCFISGFDTQLSHCNGMFPGMLGAATTR</sequence>
<comment type="caution">
    <text evidence="2">The sequence shown here is derived from an EMBL/GenBank/DDBJ whole genome shotgun (WGS) entry which is preliminary data.</text>
</comment>
<dbReference type="Pfam" id="PF15071">
    <property type="entry name" value="TMEM220"/>
    <property type="match status" value="1"/>
</dbReference>
<keyword evidence="1" id="KW-0812">Transmembrane</keyword>
<dbReference type="AlphaFoldDB" id="A0AAD9NFW4"/>
<proteinExistence type="predicted"/>
<feature type="transmembrane region" description="Helical" evidence="1">
    <location>
        <begin position="123"/>
        <end position="141"/>
    </location>
</feature>
<keyword evidence="3" id="KW-1185">Reference proteome</keyword>
<accession>A0AAD9NFW4</accession>
<evidence type="ECO:0008006" key="4">
    <source>
        <dbReference type="Google" id="ProtNLM"/>
    </source>
</evidence>
<dbReference type="PANTHER" id="PTHR34262">
    <property type="entry name" value="TRANSMEMBRANE PROTEIN 220"/>
    <property type="match status" value="1"/>
</dbReference>
<feature type="transmembrane region" description="Helical" evidence="1">
    <location>
        <begin position="53"/>
        <end position="71"/>
    </location>
</feature>
<organism evidence="2 3">
    <name type="scientific">Paralvinella palmiformis</name>
    <dbReference type="NCBI Taxonomy" id="53620"/>
    <lineage>
        <taxon>Eukaryota</taxon>
        <taxon>Metazoa</taxon>
        <taxon>Spiralia</taxon>
        <taxon>Lophotrochozoa</taxon>
        <taxon>Annelida</taxon>
        <taxon>Polychaeta</taxon>
        <taxon>Sedentaria</taxon>
        <taxon>Canalipalpata</taxon>
        <taxon>Terebellida</taxon>
        <taxon>Terebelliformia</taxon>
        <taxon>Alvinellidae</taxon>
        <taxon>Paralvinella</taxon>
    </lineage>
</organism>
<feature type="transmembrane region" description="Helical" evidence="1">
    <location>
        <begin position="83"/>
        <end position="103"/>
    </location>
</feature>
<dbReference type="InterPro" id="IPR029377">
    <property type="entry name" value="TMEM220"/>
</dbReference>
<feature type="transmembrane region" description="Helical" evidence="1">
    <location>
        <begin position="27"/>
        <end position="47"/>
    </location>
</feature>
<dbReference type="Proteomes" id="UP001208570">
    <property type="component" value="Unassembled WGS sequence"/>
</dbReference>